<evidence type="ECO:0000256" key="1">
    <source>
        <dbReference type="SAM" id="MobiDB-lite"/>
    </source>
</evidence>
<comment type="caution">
    <text evidence="2">The sequence shown here is derived from an EMBL/GenBank/DDBJ whole genome shotgun (WGS) entry which is preliminary data.</text>
</comment>
<proteinExistence type="predicted"/>
<evidence type="ECO:0000313" key="3">
    <source>
        <dbReference type="Proteomes" id="UP001642540"/>
    </source>
</evidence>
<organism evidence="2 3">
    <name type="scientific">Orchesella dallaii</name>
    <dbReference type="NCBI Taxonomy" id="48710"/>
    <lineage>
        <taxon>Eukaryota</taxon>
        <taxon>Metazoa</taxon>
        <taxon>Ecdysozoa</taxon>
        <taxon>Arthropoda</taxon>
        <taxon>Hexapoda</taxon>
        <taxon>Collembola</taxon>
        <taxon>Entomobryomorpha</taxon>
        <taxon>Entomobryoidea</taxon>
        <taxon>Orchesellidae</taxon>
        <taxon>Orchesellinae</taxon>
        <taxon>Orchesella</taxon>
    </lineage>
</organism>
<name>A0ABP1R8U0_9HEXA</name>
<sequence length="129" mass="14985">MDSTYWDMLLSNPDRDACEMLLRHIHTYLQVLVRVDNPIPFSTFFSPAVRSMYKYITEVLVLTSNAMYPKHHVCCVRCKQDLFHPEDFDQPSGRTSISQQNRPADWGEDTPDGVECEEVIQRCVINTTK</sequence>
<protein>
    <submittedName>
        <fullName evidence="2">Uncharacterized protein</fullName>
    </submittedName>
</protein>
<reference evidence="2 3" key="1">
    <citation type="submission" date="2024-08" db="EMBL/GenBank/DDBJ databases">
        <authorList>
            <person name="Cucini C."/>
            <person name="Frati F."/>
        </authorList>
    </citation>
    <scope>NUCLEOTIDE SEQUENCE [LARGE SCALE GENOMIC DNA]</scope>
</reference>
<feature type="compositionally biased region" description="Polar residues" evidence="1">
    <location>
        <begin position="92"/>
        <end position="102"/>
    </location>
</feature>
<dbReference type="EMBL" id="CAXLJM020000058">
    <property type="protein sequence ID" value="CAL8119158.1"/>
    <property type="molecule type" value="Genomic_DNA"/>
</dbReference>
<dbReference type="Proteomes" id="UP001642540">
    <property type="component" value="Unassembled WGS sequence"/>
</dbReference>
<accession>A0ABP1R8U0</accession>
<feature type="region of interest" description="Disordered" evidence="1">
    <location>
        <begin position="89"/>
        <end position="112"/>
    </location>
</feature>
<evidence type="ECO:0000313" key="2">
    <source>
        <dbReference type="EMBL" id="CAL8119158.1"/>
    </source>
</evidence>
<gene>
    <name evidence="2" type="ORF">ODALV1_LOCUS18420</name>
</gene>
<keyword evidence="3" id="KW-1185">Reference proteome</keyword>